<proteinExistence type="predicted"/>
<dbReference type="Proteomes" id="UP000615989">
    <property type="component" value="Unassembled WGS sequence"/>
</dbReference>
<evidence type="ECO:0000313" key="1">
    <source>
        <dbReference type="EMBL" id="NMG23855.1"/>
    </source>
</evidence>
<accession>A0ABX1PK84</accession>
<reference evidence="1" key="1">
    <citation type="submission" date="2019-12" db="EMBL/GenBank/DDBJ databases">
        <title>Comparative genomics gives insights into the taxonomy of the Azoarcus-Aromatoleum group and reveals separate origins of nif in the plant-associated Azoarcus and non-plant-associated Aromatoleum sub-groups.</title>
        <authorList>
            <person name="Lafos M."/>
            <person name="Maluk M."/>
            <person name="Batista M."/>
            <person name="Junghare M."/>
            <person name="Carmona M."/>
            <person name="Faoro H."/>
            <person name="Cruz L.M."/>
            <person name="Battistoni F."/>
            <person name="De Souza E."/>
            <person name="Pedrosa F."/>
            <person name="Chen W.-M."/>
            <person name="Poole P.S."/>
            <person name="Dixon R.A."/>
            <person name="James E.K."/>
        </authorList>
    </citation>
    <scope>NUCLEOTIDE SEQUENCE</scope>
    <source>
        <strain evidence="1">LuFRes1</strain>
    </source>
</reference>
<keyword evidence="2" id="KW-1185">Reference proteome</keyword>
<protein>
    <submittedName>
        <fullName evidence="1">DUF1819 family protein</fullName>
    </submittedName>
</protein>
<sequence>MTKSPVLYNAEISAGSLMLVESRRIARLLLTHPDRVTWFDTLKYDNILQKKSPATARRQARLIRNRLETLDELGWQMVADGEQEIALQILLAAAIKHSRLLGDFMRDVVAGHLRRLEHTLSPANWDAFLADCAQRDSIVGTWSPSTQAKLLQVVLRMLAEARYLESTRNLQLTPPMLHPEVLRYLQARSETAVLAAMELKQ</sequence>
<name>A0ABX1PK84_9RHOO</name>
<dbReference type="InterPro" id="IPR023137">
    <property type="entry name" value="BrxA_sf"/>
</dbReference>
<dbReference type="InterPro" id="IPR014948">
    <property type="entry name" value="BrxA"/>
</dbReference>
<dbReference type="Gene3D" id="1.10.3540.10">
    <property type="entry name" value="uncharacterized protein from magnetospirillum magneticum domain"/>
    <property type="match status" value="1"/>
</dbReference>
<comment type="caution">
    <text evidence="1">The sequence shown here is derived from an EMBL/GenBank/DDBJ whole genome shotgun (WGS) entry which is preliminary data.</text>
</comment>
<dbReference type="EMBL" id="WTVG01000006">
    <property type="protein sequence ID" value="NMG23855.1"/>
    <property type="molecule type" value="Genomic_DNA"/>
</dbReference>
<evidence type="ECO:0000313" key="2">
    <source>
        <dbReference type="Proteomes" id="UP000615989"/>
    </source>
</evidence>
<organism evidence="1 2">
    <name type="scientific">Aromatoleum anaerobium</name>
    <dbReference type="NCBI Taxonomy" id="182180"/>
    <lineage>
        <taxon>Bacteria</taxon>
        <taxon>Pseudomonadati</taxon>
        <taxon>Pseudomonadota</taxon>
        <taxon>Betaproteobacteria</taxon>
        <taxon>Rhodocyclales</taxon>
        <taxon>Rhodocyclaceae</taxon>
        <taxon>Aromatoleum</taxon>
    </lineage>
</organism>
<dbReference type="Pfam" id="PF08849">
    <property type="entry name" value="BrxA"/>
    <property type="match status" value="1"/>
</dbReference>
<gene>
    <name evidence="1" type="ORF">GO606_03790</name>
</gene>